<dbReference type="Gene3D" id="1.20.1250.20">
    <property type="entry name" value="MFS general substrate transporter like domains"/>
    <property type="match status" value="2"/>
</dbReference>
<dbReference type="Pfam" id="PF07690">
    <property type="entry name" value="MFS_1"/>
    <property type="match status" value="1"/>
</dbReference>
<comment type="subcellular location">
    <subcellularLocation>
        <location evidence="1">Cell membrane</location>
        <topology evidence="1">Multi-pass membrane protein</topology>
    </subcellularLocation>
</comment>
<feature type="transmembrane region" description="Helical" evidence="11">
    <location>
        <begin position="306"/>
        <end position="325"/>
    </location>
</feature>
<feature type="transmembrane region" description="Helical" evidence="11">
    <location>
        <begin position="185"/>
        <end position="207"/>
    </location>
</feature>
<feature type="transmembrane region" description="Helical" evidence="11">
    <location>
        <begin position="53"/>
        <end position="75"/>
    </location>
</feature>
<evidence type="ECO:0000256" key="7">
    <source>
        <dbReference type="ARBA" id="ARBA00022989"/>
    </source>
</evidence>
<dbReference type="PANTHER" id="PTHR43528">
    <property type="entry name" value="ALPHA-KETOGLUTARATE PERMEASE"/>
    <property type="match status" value="1"/>
</dbReference>
<dbReference type="InterPro" id="IPR036259">
    <property type="entry name" value="MFS_trans_sf"/>
</dbReference>
<dbReference type="OrthoDB" id="9066401at2"/>
<keyword evidence="5 11" id="KW-0812">Transmembrane</keyword>
<organism evidence="13 14">
    <name type="scientific">Kribbella turkmenica</name>
    <dbReference type="NCBI Taxonomy" id="2530375"/>
    <lineage>
        <taxon>Bacteria</taxon>
        <taxon>Bacillati</taxon>
        <taxon>Actinomycetota</taxon>
        <taxon>Actinomycetes</taxon>
        <taxon>Propionibacteriales</taxon>
        <taxon>Kribbellaceae</taxon>
        <taxon>Kribbella</taxon>
    </lineage>
</organism>
<dbReference type="PROSITE" id="PS00216">
    <property type="entry name" value="SUGAR_TRANSPORT_1"/>
    <property type="match status" value="1"/>
</dbReference>
<evidence type="ECO:0000256" key="8">
    <source>
        <dbReference type="ARBA" id="ARBA00023136"/>
    </source>
</evidence>
<evidence type="ECO:0000256" key="6">
    <source>
        <dbReference type="ARBA" id="ARBA00022847"/>
    </source>
</evidence>
<evidence type="ECO:0000256" key="4">
    <source>
        <dbReference type="ARBA" id="ARBA00022475"/>
    </source>
</evidence>
<keyword evidence="8 11" id="KW-0472">Membrane</keyword>
<keyword evidence="4" id="KW-1003">Cell membrane</keyword>
<dbReference type="InterPro" id="IPR011701">
    <property type="entry name" value="MFS"/>
</dbReference>
<keyword evidence="6" id="KW-0769">Symport</keyword>
<gene>
    <name evidence="13" type="ORF">E1218_02475</name>
</gene>
<sequence>MAAESQTTANQSRRVVAASGVGNFVEWFDFVIYGFSATVLATHFFPAGNRTTALMATLAVYGVAFFFRPLGGAFFGSIGDRIGRRNTLAIVILVMASATAAIGLLPSYNQIGILAPTLLIIARLAQGFSAGGEFTGVATFVAEHVSANRRGLWVSGVSMFSLVGAGAAALTILALATAFPDEYAAWAWRVPFLIGGLVALVGLYLRLRLDETPVFRDLKARREVKQSPLRAAFRHYPGQLLLIFCVFAYTGLAAHSILGYLPIYLTETVGLPRRTALIAAGVALLVGAMLGAAAGRISDSVGRKPVITVAATLGVILTIPAFLVVDVGGGLTGALAGQLLLVGPYAMLAGVMMPAIMELFPAAVRYAGSAVGYNAAYMVFGGTAPLVGAALVEWSGAHIAPAVYITAIAAIALVAILVALPETREQPAAERTSSGRLAAPESDPA</sequence>
<evidence type="ECO:0000256" key="9">
    <source>
        <dbReference type="ARBA" id="ARBA00037295"/>
    </source>
</evidence>
<feature type="transmembrane region" description="Helical" evidence="11">
    <location>
        <begin position="152"/>
        <end position="179"/>
    </location>
</feature>
<comment type="function">
    <text evidence="9">May be a proton symporter involved in the uptake of osmolytes such as proline and glycine betaine.</text>
</comment>
<protein>
    <recommendedName>
        <fullName evidence="10">Putative proline/betaine transporter</fullName>
    </recommendedName>
</protein>
<dbReference type="FunFam" id="1.20.1250.20:FF:000001">
    <property type="entry name" value="Dicarboxylate MFS transporter"/>
    <property type="match status" value="1"/>
</dbReference>
<keyword evidence="14" id="KW-1185">Reference proteome</keyword>
<comment type="similarity">
    <text evidence="2">Belongs to the major facilitator superfamily. Metabolite:H+ Symporter (MHS) family (TC 2.A.1.6) family.</text>
</comment>
<dbReference type="SUPFAM" id="SSF103473">
    <property type="entry name" value="MFS general substrate transporter"/>
    <property type="match status" value="1"/>
</dbReference>
<evidence type="ECO:0000256" key="11">
    <source>
        <dbReference type="SAM" id="Phobius"/>
    </source>
</evidence>
<dbReference type="EMBL" id="SMKR01000006">
    <property type="protein sequence ID" value="TDD30009.1"/>
    <property type="molecule type" value="Genomic_DNA"/>
</dbReference>
<dbReference type="GO" id="GO:0005886">
    <property type="term" value="C:plasma membrane"/>
    <property type="evidence" value="ECO:0007669"/>
    <property type="project" value="UniProtKB-SubCell"/>
</dbReference>
<dbReference type="AlphaFoldDB" id="A0A4R4XH92"/>
<evidence type="ECO:0000256" key="10">
    <source>
        <dbReference type="ARBA" id="ARBA00039918"/>
    </source>
</evidence>
<proteinExistence type="inferred from homology"/>
<evidence type="ECO:0000313" key="13">
    <source>
        <dbReference type="EMBL" id="TDD30009.1"/>
    </source>
</evidence>
<evidence type="ECO:0000256" key="2">
    <source>
        <dbReference type="ARBA" id="ARBA00008240"/>
    </source>
</evidence>
<evidence type="ECO:0000313" key="14">
    <source>
        <dbReference type="Proteomes" id="UP000295172"/>
    </source>
</evidence>
<dbReference type="Proteomes" id="UP000295172">
    <property type="component" value="Unassembled WGS sequence"/>
</dbReference>
<keyword evidence="3" id="KW-0813">Transport</keyword>
<feature type="transmembrane region" description="Helical" evidence="11">
    <location>
        <begin position="275"/>
        <end position="294"/>
    </location>
</feature>
<dbReference type="PANTHER" id="PTHR43528:SF1">
    <property type="entry name" value="ALPHA-KETOGLUTARATE PERMEASE"/>
    <property type="match status" value="1"/>
</dbReference>
<feature type="transmembrane region" description="Helical" evidence="11">
    <location>
        <begin position="345"/>
        <end position="364"/>
    </location>
</feature>
<feature type="transmembrane region" description="Helical" evidence="11">
    <location>
        <begin position="398"/>
        <end position="420"/>
    </location>
</feature>
<dbReference type="InterPro" id="IPR051084">
    <property type="entry name" value="H+-coupled_symporters"/>
</dbReference>
<reference evidence="13 14" key="1">
    <citation type="submission" date="2019-02" db="EMBL/GenBank/DDBJ databases">
        <title>Draft genome sequences of novel Actinobacteria.</title>
        <authorList>
            <person name="Sahin N."/>
            <person name="Ay H."/>
            <person name="Saygin H."/>
        </authorList>
    </citation>
    <scope>NUCLEOTIDE SEQUENCE [LARGE SCALE GENOMIC DNA]</scope>
    <source>
        <strain evidence="13 14">16K104</strain>
    </source>
</reference>
<evidence type="ECO:0000259" key="12">
    <source>
        <dbReference type="PROSITE" id="PS50850"/>
    </source>
</evidence>
<comment type="caution">
    <text evidence="13">The sequence shown here is derived from an EMBL/GenBank/DDBJ whole genome shotgun (WGS) entry which is preliminary data.</text>
</comment>
<dbReference type="RefSeq" id="WP_132315749.1">
    <property type="nucleotide sequence ID" value="NZ_SMKR01000006.1"/>
</dbReference>
<keyword evidence="7 11" id="KW-1133">Transmembrane helix</keyword>
<feature type="transmembrane region" description="Helical" evidence="11">
    <location>
        <begin position="240"/>
        <end position="263"/>
    </location>
</feature>
<feature type="transmembrane region" description="Helical" evidence="11">
    <location>
        <begin position="111"/>
        <end position="131"/>
    </location>
</feature>
<name>A0A4R4XH92_9ACTN</name>
<feature type="transmembrane region" description="Helical" evidence="11">
    <location>
        <begin position="87"/>
        <end position="105"/>
    </location>
</feature>
<dbReference type="InterPro" id="IPR020846">
    <property type="entry name" value="MFS_dom"/>
</dbReference>
<dbReference type="PROSITE" id="PS50850">
    <property type="entry name" value="MFS"/>
    <property type="match status" value="1"/>
</dbReference>
<dbReference type="GO" id="GO:0015293">
    <property type="term" value="F:symporter activity"/>
    <property type="evidence" value="ECO:0007669"/>
    <property type="project" value="UniProtKB-KW"/>
</dbReference>
<evidence type="ECO:0000256" key="1">
    <source>
        <dbReference type="ARBA" id="ARBA00004651"/>
    </source>
</evidence>
<feature type="domain" description="Major facilitator superfamily (MFS) profile" evidence="12">
    <location>
        <begin position="15"/>
        <end position="424"/>
    </location>
</feature>
<dbReference type="InterPro" id="IPR005829">
    <property type="entry name" value="Sugar_transporter_CS"/>
</dbReference>
<evidence type="ECO:0000256" key="5">
    <source>
        <dbReference type="ARBA" id="ARBA00022692"/>
    </source>
</evidence>
<accession>A0A4R4XH92</accession>
<feature type="transmembrane region" description="Helical" evidence="11">
    <location>
        <begin position="371"/>
        <end position="392"/>
    </location>
</feature>
<evidence type="ECO:0000256" key="3">
    <source>
        <dbReference type="ARBA" id="ARBA00022448"/>
    </source>
</evidence>